<sequence>MNRIIKFMMLVGIVTSITSCSSVQQAARTVNNSGILNTPTSSGTAKKMGSLGTGVSNAQKITMGTYYIINVGNQKALTNPKKEKFTKLRLEDFDGSNLQKWEVIQSKNGTIQLKQFDTPNWYVYFSNSKWLSVNSDGAENFTFKPASGTTNRFHFVSSTYGGKVLIWDGDHSYNGTQTAVLENNKFDQWELVPAR</sequence>
<dbReference type="SUPFAM" id="SSF50370">
    <property type="entry name" value="Ricin B-like lectins"/>
    <property type="match status" value="1"/>
</dbReference>
<dbReference type="InterPro" id="IPR035992">
    <property type="entry name" value="Ricin_B-like_lectins"/>
</dbReference>
<accession>A0A3D9CNN1</accession>
<gene>
    <name evidence="2" type="ORF">DRF58_15400</name>
</gene>
<dbReference type="Gene3D" id="2.80.10.50">
    <property type="match status" value="1"/>
</dbReference>
<dbReference type="PROSITE" id="PS51257">
    <property type="entry name" value="PROKAR_LIPOPROTEIN"/>
    <property type="match status" value="1"/>
</dbReference>
<proteinExistence type="predicted"/>
<dbReference type="RefSeq" id="WP_116036721.1">
    <property type="nucleotide sequence ID" value="NZ_JBHLVV010000014.1"/>
</dbReference>
<name>A0A3D9CNN1_9FLAO</name>
<organism evidence="2 3">
    <name type="scientific">Epilithonimonas hispanica</name>
    <dbReference type="NCBI Taxonomy" id="358687"/>
    <lineage>
        <taxon>Bacteria</taxon>
        <taxon>Pseudomonadati</taxon>
        <taxon>Bacteroidota</taxon>
        <taxon>Flavobacteriia</taxon>
        <taxon>Flavobacteriales</taxon>
        <taxon>Weeksellaceae</taxon>
        <taxon>Chryseobacterium group</taxon>
        <taxon>Epilithonimonas</taxon>
    </lineage>
</organism>
<evidence type="ECO:0000256" key="1">
    <source>
        <dbReference type="SAM" id="SignalP"/>
    </source>
</evidence>
<dbReference type="OrthoDB" id="9758772at2"/>
<protein>
    <recommendedName>
        <fullName evidence="4">Ricin B lectin domain-containing protein</fullName>
    </recommendedName>
</protein>
<evidence type="ECO:0000313" key="3">
    <source>
        <dbReference type="Proteomes" id="UP000256326"/>
    </source>
</evidence>
<comment type="caution">
    <text evidence="2">The sequence shown here is derived from an EMBL/GenBank/DDBJ whole genome shotgun (WGS) entry which is preliminary data.</text>
</comment>
<evidence type="ECO:0008006" key="4">
    <source>
        <dbReference type="Google" id="ProtNLM"/>
    </source>
</evidence>
<reference evidence="2 3" key="1">
    <citation type="journal article" date="2006" name="Int. J. Syst. Evol. Microbiol.">
        <title>Chryseobacterium hispanicum sp. nov., isolated from the drinking water distribution system of Sevilla, Spain.</title>
        <authorList>
            <person name="Gallego V."/>
            <person name="Garcia M.T."/>
            <person name="Ventosa A."/>
        </authorList>
    </citation>
    <scope>NUCLEOTIDE SEQUENCE [LARGE SCALE GENOMIC DNA]</scope>
    <source>
        <strain evidence="2 3">KCTC 22104</strain>
    </source>
</reference>
<dbReference type="EMBL" id="QNUG01000045">
    <property type="protein sequence ID" value="REC67355.1"/>
    <property type="molecule type" value="Genomic_DNA"/>
</dbReference>
<dbReference type="AlphaFoldDB" id="A0A3D9CNN1"/>
<dbReference type="Proteomes" id="UP000256326">
    <property type="component" value="Unassembled WGS sequence"/>
</dbReference>
<keyword evidence="3" id="KW-1185">Reference proteome</keyword>
<feature type="chain" id="PRO_5017621785" description="Ricin B lectin domain-containing protein" evidence="1">
    <location>
        <begin position="27"/>
        <end position="195"/>
    </location>
</feature>
<evidence type="ECO:0000313" key="2">
    <source>
        <dbReference type="EMBL" id="REC67355.1"/>
    </source>
</evidence>
<keyword evidence="1" id="KW-0732">Signal</keyword>
<feature type="signal peptide" evidence="1">
    <location>
        <begin position="1"/>
        <end position="26"/>
    </location>
</feature>